<feature type="chain" id="PRO_5038365495" description="Oligopeptide ABC superfamily ATP binding cassette transporter, binding protein" evidence="1">
    <location>
        <begin position="22"/>
        <end position="93"/>
    </location>
</feature>
<sequence>MKAIKFISTTGLLIGAALSLAACGQNNKNAAKTAKKFPEQTPQKTAKQGGTLTYAIETDTPFKGIFDSQLSVDQVDSDVMQFGNEALFDTDNQ</sequence>
<dbReference type="AlphaFoldDB" id="U4QCU9"/>
<comment type="caution">
    <text evidence="2">The sequence shown here is derived from an EMBL/GenBank/DDBJ whole genome shotgun (WGS) entry which is preliminary data.</text>
</comment>
<name>U4QCU9_LACHE</name>
<evidence type="ECO:0000313" key="3">
    <source>
        <dbReference type="Proteomes" id="UP000017243"/>
    </source>
</evidence>
<feature type="signal peptide" evidence="1">
    <location>
        <begin position="1"/>
        <end position="21"/>
    </location>
</feature>
<proteinExistence type="predicted"/>
<accession>U4QCU9</accession>
<evidence type="ECO:0000313" key="2">
    <source>
        <dbReference type="EMBL" id="CDI42353.1"/>
    </source>
</evidence>
<gene>
    <name evidence="2" type="ORF">LHCIRMBIA953_01780</name>
</gene>
<reference evidence="2 3" key="1">
    <citation type="submission" date="2013-09" db="EMBL/GenBank/DDBJ databases">
        <title>Draft Genome Sequence of five Lactobacillus helveticus strains CIRM-BIA 101T, 103, 104, 951 and 953 isolated from milk product.</title>
        <authorList>
            <person name="Valence F."/>
            <person name="Chuat V."/>
            <person name="Ma L."/>
            <person name="Creno S."/>
            <person name="Falentin H."/>
            <person name="Lortal S."/>
            <person name="Bizet C."/>
            <person name="Clermont D."/>
            <person name="Loux V."/>
            <person name="Bouchier C."/>
            <person name="Cousin S."/>
        </authorList>
    </citation>
    <scope>NUCLEOTIDE SEQUENCE [LARGE SCALE GENOMIC DNA]</scope>
    <source>
        <strain evidence="2 3">CIRM-BIA 953</strain>
    </source>
</reference>
<evidence type="ECO:0008006" key="4">
    <source>
        <dbReference type="Google" id="ProtNLM"/>
    </source>
</evidence>
<evidence type="ECO:0000256" key="1">
    <source>
        <dbReference type="SAM" id="SignalP"/>
    </source>
</evidence>
<dbReference type="Proteomes" id="UP000017243">
    <property type="component" value="Unassembled WGS sequence"/>
</dbReference>
<dbReference type="EMBL" id="CBUH010000100">
    <property type="protein sequence ID" value="CDI42353.1"/>
    <property type="molecule type" value="Genomic_DNA"/>
</dbReference>
<protein>
    <recommendedName>
        <fullName evidence="4">Oligopeptide ABC superfamily ATP binding cassette transporter, binding protein</fullName>
    </recommendedName>
</protein>
<dbReference type="PROSITE" id="PS51257">
    <property type="entry name" value="PROKAR_LIPOPROTEIN"/>
    <property type="match status" value="1"/>
</dbReference>
<dbReference type="RefSeq" id="WP_023061352.1">
    <property type="nucleotide sequence ID" value="NZ_CBUH010000100.1"/>
</dbReference>
<organism evidence="2 3">
    <name type="scientific">Lactobacillus helveticus CIRM-BIA 953</name>
    <dbReference type="NCBI Taxonomy" id="1226335"/>
    <lineage>
        <taxon>Bacteria</taxon>
        <taxon>Bacillati</taxon>
        <taxon>Bacillota</taxon>
        <taxon>Bacilli</taxon>
        <taxon>Lactobacillales</taxon>
        <taxon>Lactobacillaceae</taxon>
        <taxon>Lactobacillus</taxon>
    </lineage>
</organism>
<keyword evidence="1" id="KW-0732">Signal</keyword>